<evidence type="ECO:0000313" key="2">
    <source>
        <dbReference type="Proteomes" id="UP001176891"/>
    </source>
</evidence>
<comment type="caution">
    <text evidence="1">The sequence shown here is derived from an EMBL/GenBank/DDBJ whole genome shotgun (WGS) entry which is preliminary data.</text>
</comment>
<reference evidence="1" key="1">
    <citation type="submission" date="2023-07" db="EMBL/GenBank/DDBJ databases">
        <title>Two novel species in the genus Flavivirga.</title>
        <authorList>
            <person name="Kwon K."/>
        </authorList>
    </citation>
    <scope>NUCLEOTIDE SEQUENCE</scope>
    <source>
        <strain evidence="1">KACC 14157</strain>
    </source>
</reference>
<accession>A0ABT8WXJ8</accession>
<gene>
    <name evidence="1" type="ORF">Q4Q39_03255</name>
</gene>
<proteinExistence type="predicted"/>
<evidence type="ECO:0000313" key="1">
    <source>
        <dbReference type="EMBL" id="MDO5986414.1"/>
    </source>
</evidence>
<keyword evidence="2" id="KW-1185">Reference proteome</keyword>
<sequence>MVSVKDTSLYSEVIKEFNYSFGTMFVFKEYVVSEINEGVVLNWEDHAKIFTNDIANFLGTKGVNTILISNRINSYSTIASDWLKFFKNSYSLKAYLIVSDEKTARLGIMTENLFFNKKIKKFNSLYEAVNYVKSGLIEIK</sequence>
<protein>
    <recommendedName>
        <fullName evidence="3">STAS/SEC14 domain-containing protein</fullName>
    </recommendedName>
</protein>
<organism evidence="1 2">
    <name type="scientific">Flavivirga amylovorans</name>
    <dbReference type="NCBI Taxonomy" id="870486"/>
    <lineage>
        <taxon>Bacteria</taxon>
        <taxon>Pseudomonadati</taxon>
        <taxon>Bacteroidota</taxon>
        <taxon>Flavobacteriia</taxon>
        <taxon>Flavobacteriales</taxon>
        <taxon>Flavobacteriaceae</taxon>
        <taxon>Flavivirga</taxon>
    </lineage>
</organism>
<dbReference type="RefSeq" id="WP_303280929.1">
    <property type="nucleotide sequence ID" value="NZ_BAABCZ010000016.1"/>
</dbReference>
<evidence type="ECO:0008006" key="3">
    <source>
        <dbReference type="Google" id="ProtNLM"/>
    </source>
</evidence>
<dbReference type="EMBL" id="JAUOEM010000001">
    <property type="protein sequence ID" value="MDO5986414.1"/>
    <property type="molecule type" value="Genomic_DNA"/>
</dbReference>
<name>A0ABT8WXJ8_9FLAO</name>
<dbReference type="Proteomes" id="UP001176891">
    <property type="component" value="Unassembled WGS sequence"/>
</dbReference>